<sequence length="553" mass="65013">MSDIIKTQRSLAIKAQYQIEHQFDHLYRLMCRQDWIEEALKKILSNQGSKTAGIDGVTKKALTSDTAKAEFVQELEAELRSKQFRPMPVRRIYIPKSNGKTRPLGIPTIKDRVVQMLVKMVLEPIYESDFLNCSNGFRPERRTIDCIARLDSYINRRNKYYWVIEGDIKGAFDSIHHQILMKLLAQRIADKRFLKLIERFLKAGIMEGRLFKRTSTGTPQGAICSPILANIYLHQLDLYWWNKYGNLHRKEKEHRRIKHMGNCALIRYADDWLLLTNGGKAEAIRLKEEFKTFLAEELKLELSPEKTRITHVNQGFDFLGFHVQRYVKSNDRPKVLVTPASENIKKLKLKVKEMTRRKWFQDSPQLKISALNAVLRGWINYYRHTNTNKIAKNLDFWVNKRLFLWLSKRHKVSKRKVLDRFKLRENGKRWNFGVVNGDNYLFLYRMSDLPLKKYRSRSPKNPYLEGDWTTSAIQPEKPLSEIIWMGNAQNVTWRELKEKIKAERGAKCEQCGSYAKLDLHHIVSRKNKGKDTEDNLQLLCRTCHAQTPSFGRK</sequence>
<dbReference type="InterPro" id="IPR002711">
    <property type="entry name" value="HNH"/>
</dbReference>
<feature type="domain" description="Reverse transcriptase" evidence="1">
    <location>
        <begin position="75"/>
        <end position="323"/>
    </location>
</feature>
<reference evidence="3" key="1">
    <citation type="submission" date="2016-10" db="EMBL/GenBank/DDBJ databases">
        <title>Comparative genomics uncovers the prolific and rare metabolic potential of the cyanobacterial genus Moorea.</title>
        <authorList>
            <person name="Leao T."/>
            <person name="Castelao G."/>
            <person name="Korobeynikov A."/>
            <person name="Monroe E.A."/>
            <person name="Podell S."/>
            <person name="Glukhov E."/>
            <person name="Allen E."/>
            <person name="Gerwick W.H."/>
            <person name="Gerwick L."/>
        </authorList>
    </citation>
    <scope>NUCLEOTIDE SEQUENCE [LARGE SCALE GENOMIC DNA]</scope>
    <source>
        <strain evidence="3">JHB</strain>
    </source>
</reference>
<dbReference type="GO" id="GO:0008270">
    <property type="term" value="F:zinc ion binding"/>
    <property type="evidence" value="ECO:0007669"/>
    <property type="project" value="InterPro"/>
</dbReference>
<dbReference type="SMART" id="SM00507">
    <property type="entry name" value="HNHc"/>
    <property type="match status" value="1"/>
</dbReference>
<keyword evidence="2" id="KW-0548">Nucleotidyltransferase</keyword>
<dbReference type="Pfam" id="PF01844">
    <property type="entry name" value="HNH"/>
    <property type="match status" value="1"/>
</dbReference>
<evidence type="ECO:0000259" key="1">
    <source>
        <dbReference type="PROSITE" id="PS50878"/>
    </source>
</evidence>
<accession>A0A1D9G0H5</accession>
<dbReference type="PANTHER" id="PTHR34047:SF8">
    <property type="entry name" value="PROTEIN YKFC"/>
    <property type="match status" value="1"/>
</dbReference>
<dbReference type="AlphaFoldDB" id="A0A1D9G0H5"/>
<dbReference type="PROSITE" id="PS50878">
    <property type="entry name" value="RT_POL"/>
    <property type="match status" value="1"/>
</dbReference>
<dbReference type="CDD" id="cd00085">
    <property type="entry name" value="HNHc"/>
    <property type="match status" value="1"/>
</dbReference>
<dbReference type="Proteomes" id="UP000176944">
    <property type="component" value="Chromosome"/>
</dbReference>
<dbReference type="GO" id="GO:0003676">
    <property type="term" value="F:nucleic acid binding"/>
    <property type="evidence" value="ECO:0007669"/>
    <property type="project" value="InterPro"/>
</dbReference>
<evidence type="ECO:0000313" key="3">
    <source>
        <dbReference type="Proteomes" id="UP000176944"/>
    </source>
</evidence>
<protein>
    <submittedName>
        <fullName evidence="2">Group II intron reverse transcriptase/maturase</fullName>
        <ecNumber evidence="2">2.7.7.49</ecNumber>
    </submittedName>
</protein>
<keyword evidence="2" id="KW-0695">RNA-directed DNA polymerase</keyword>
<dbReference type="Gene3D" id="1.10.30.50">
    <property type="match status" value="1"/>
</dbReference>
<evidence type="ECO:0000313" key="2">
    <source>
        <dbReference type="EMBL" id="AOY81138.1"/>
    </source>
</evidence>
<dbReference type="GO" id="GO:0003964">
    <property type="term" value="F:RNA-directed DNA polymerase activity"/>
    <property type="evidence" value="ECO:0007669"/>
    <property type="project" value="UniProtKB-KW"/>
</dbReference>
<dbReference type="PANTHER" id="PTHR34047">
    <property type="entry name" value="NUCLEAR INTRON MATURASE 1, MITOCHONDRIAL-RELATED"/>
    <property type="match status" value="1"/>
</dbReference>
<dbReference type="SUPFAM" id="SSF56672">
    <property type="entry name" value="DNA/RNA polymerases"/>
    <property type="match status" value="1"/>
</dbReference>
<gene>
    <name evidence="2" type="primary">ltrA</name>
    <name evidence="2" type="ORF">BJP36_15740</name>
</gene>
<dbReference type="Pfam" id="PF00078">
    <property type="entry name" value="RVT_1"/>
    <property type="match status" value="1"/>
</dbReference>
<name>A0A1D9G0H5_MOOP1</name>
<organism evidence="2 3">
    <name type="scientific">Moorena producens (strain JHB)</name>
    <dbReference type="NCBI Taxonomy" id="1454205"/>
    <lineage>
        <taxon>Bacteria</taxon>
        <taxon>Bacillati</taxon>
        <taxon>Cyanobacteriota</taxon>
        <taxon>Cyanophyceae</taxon>
        <taxon>Coleofasciculales</taxon>
        <taxon>Coleofasciculaceae</taxon>
        <taxon>Moorena</taxon>
    </lineage>
</organism>
<dbReference type="InterPro" id="IPR000477">
    <property type="entry name" value="RT_dom"/>
</dbReference>
<dbReference type="InterPro" id="IPR013597">
    <property type="entry name" value="Mat_intron_G2"/>
</dbReference>
<keyword evidence="2" id="KW-0808">Transferase</keyword>
<dbReference type="EMBL" id="CP017708">
    <property type="protein sequence ID" value="AOY81138.1"/>
    <property type="molecule type" value="Genomic_DNA"/>
</dbReference>
<dbReference type="InterPro" id="IPR043502">
    <property type="entry name" value="DNA/RNA_pol_sf"/>
</dbReference>
<dbReference type="NCBIfam" id="TIGR04416">
    <property type="entry name" value="group_II_RT_mat"/>
    <property type="match status" value="1"/>
</dbReference>
<dbReference type="GO" id="GO:0004519">
    <property type="term" value="F:endonuclease activity"/>
    <property type="evidence" value="ECO:0007669"/>
    <property type="project" value="InterPro"/>
</dbReference>
<dbReference type="InterPro" id="IPR003615">
    <property type="entry name" value="HNH_nuc"/>
</dbReference>
<proteinExistence type="predicted"/>
<dbReference type="CDD" id="cd01651">
    <property type="entry name" value="RT_G2_intron"/>
    <property type="match status" value="1"/>
</dbReference>
<dbReference type="InterPro" id="IPR030931">
    <property type="entry name" value="Group_II_RT_mat"/>
</dbReference>
<dbReference type="InterPro" id="IPR051083">
    <property type="entry name" value="GrpII_Intron_Splice-Mob/Def"/>
</dbReference>
<dbReference type="Pfam" id="PF08388">
    <property type="entry name" value="GIIM"/>
    <property type="match status" value="1"/>
</dbReference>
<dbReference type="EC" id="2.7.7.49" evidence="2"/>